<feature type="region of interest" description="Disordered" evidence="3">
    <location>
        <begin position="1"/>
        <end position="37"/>
    </location>
</feature>
<feature type="region of interest" description="Disordered" evidence="3">
    <location>
        <begin position="273"/>
        <end position="346"/>
    </location>
</feature>
<dbReference type="GO" id="GO:0006139">
    <property type="term" value="P:nucleobase-containing compound metabolic process"/>
    <property type="evidence" value="ECO:0007669"/>
    <property type="project" value="InterPro"/>
</dbReference>
<dbReference type="Proteomes" id="UP000256964">
    <property type="component" value="Unassembled WGS sequence"/>
</dbReference>
<evidence type="ECO:0000259" key="4">
    <source>
        <dbReference type="SMART" id="SM00474"/>
    </source>
</evidence>
<feature type="region of interest" description="Disordered" evidence="3">
    <location>
        <begin position="363"/>
        <end position="423"/>
    </location>
</feature>
<dbReference type="STRING" id="139420.A0A371DUQ7"/>
<dbReference type="InterPro" id="IPR036397">
    <property type="entry name" value="RNaseH_sf"/>
</dbReference>
<dbReference type="AlphaFoldDB" id="A0A371DUQ7"/>
<protein>
    <submittedName>
        <fullName evidence="5">Ribonuclease H-like protein</fullName>
    </submittedName>
</protein>
<dbReference type="Pfam" id="PF01612">
    <property type="entry name" value="DNA_pol_A_exo1"/>
    <property type="match status" value="1"/>
</dbReference>
<evidence type="ECO:0000256" key="2">
    <source>
        <dbReference type="ARBA" id="ARBA00022801"/>
    </source>
</evidence>
<dbReference type="PANTHER" id="PTHR13620">
    <property type="entry name" value="3-5 EXONUCLEASE"/>
    <property type="match status" value="1"/>
</dbReference>
<organism evidence="5 6">
    <name type="scientific">Lentinus brumalis</name>
    <dbReference type="NCBI Taxonomy" id="2498619"/>
    <lineage>
        <taxon>Eukaryota</taxon>
        <taxon>Fungi</taxon>
        <taxon>Dikarya</taxon>
        <taxon>Basidiomycota</taxon>
        <taxon>Agaricomycotina</taxon>
        <taxon>Agaricomycetes</taxon>
        <taxon>Polyporales</taxon>
        <taxon>Polyporaceae</taxon>
        <taxon>Lentinus</taxon>
    </lineage>
</organism>
<evidence type="ECO:0000256" key="3">
    <source>
        <dbReference type="SAM" id="MobiDB-lite"/>
    </source>
</evidence>
<dbReference type="InterPro" id="IPR012337">
    <property type="entry name" value="RNaseH-like_sf"/>
</dbReference>
<evidence type="ECO:0000256" key="1">
    <source>
        <dbReference type="ARBA" id="ARBA00022722"/>
    </source>
</evidence>
<dbReference type="CDD" id="cd06141">
    <property type="entry name" value="WRN_exo"/>
    <property type="match status" value="1"/>
</dbReference>
<dbReference type="GO" id="GO:0005737">
    <property type="term" value="C:cytoplasm"/>
    <property type="evidence" value="ECO:0007669"/>
    <property type="project" value="TreeGrafter"/>
</dbReference>
<feature type="domain" description="3'-5' exonuclease" evidence="4">
    <location>
        <begin position="56"/>
        <end position="234"/>
    </location>
</feature>
<keyword evidence="1" id="KW-0540">Nuclease</keyword>
<dbReference type="Gene3D" id="3.30.420.10">
    <property type="entry name" value="Ribonuclease H-like superfamily/Ribonuclease H"/>
    <property type="match status" value="1"/>
</dbReference>
<dbReference type="GO" id="GO:0005634">
    <property type="term" value="C:nucleus"/>
    <property type="evidence" value="ECO:0007669"/>
    <property type="project" value="TreeGrafter"/>
</dbReference>
<dbReference type="SMART" id="SM00474">
    <property type="entry name" value="35EXOc"/>
    <property type="match status" value="1"/>
</dbReference>
<dbReference type="InterPro" id="IPR002562">
    <property type="entry name" value="3'-5'_exonuclease_dom"/>
</dbReference>
<dbReference type="GO" id="GO:0003676">
    <property type="term" value="F:nucleic acid binding"/>
    <property type="evidence" value="ECO:0007669"/>
    <property type="project" value="InterPro"/>
</dbReference>
<dbReference type="InterPro" id="IPR051132">
    <property type="entry name" value="3-5_Exonuclease_domain"/>
</dbReference>
<feature type="compositionally biased region" description="Low complexity" evidence="3">
    <location>
        <begin position="7"/>
        <end position="27"/>
    </location>
</feature>
<feature type="compositionally biased region" description="Basic residues" evidence="3">
    <location>
        <begin position="299"/>
        <end position="310"/>
    </location>
</feature>
<dbReference type="EMBL" id="KZ857381">
    <property type="protein sequence ID" value="RDX56251.1"/>
    <property type="molecule type" value="Genomic_DNA"/>
</dbReference>
<evidence type="ECO:0000313" key="5">
    <source>
        <dbReference type="EMBL" id="RDX56251.1"/>
    </source>
</evidence>
<reference evidence="5 6" key="1">
    <citation type="journal article" date="2018" name="Biotechnol. Biofuels">
        <title>Integrative visual omics of the white-rot fungus Polyporus brumalis exposes the biotechnological potential of its oxidative enzymes for delignifying raw plant biomass.</title>
        <authorList>
            <person name="Miyauchi S."/>
            <person name="Rancon A."/>
            <person name="Drula E."/>
            <person name="Hage H."/>
            <person name="Chaduli D."/>
            <person name="Favel A."/>
            <person name="Grisel S."/>
            <person name="Henrissat B."/>
            <person name="Herpoel-Gimbert I."/>
            <person name="Ruiz-Duenas F.J."/>
            <person name="Chevret D."/>
            <person name="Hainaut M."/>
            <person name="Lin J."/>
            <person name="Wang M."/>
            <person name="Pangilinan J."/>
            <person name="Lipzen A."/>
            <person name="Lesage-Meessen L."/>
            <person name="Navarro D."/>
            <person name="Riley R."/>
            <person name="Grigoriev I.V."/>
            <person name="Zhou S."/>
            <person name="Raouche S."/>
            <person name="Rosso M.N."/>
        </authorList>
    </citation>
    <scope>NUCLEOTIDE SEQUENCE [LARGE SCALE GENOMIC DNA]</scope>
    <source>
        <strain evidence="5 6">BRFM 1820</strain>
    </source>
</reference>
<dbReference type="OrthoDB" id="1920326at2759"/>
<dbReference type="GO" id="GO:0008408">
    <property type="term" value="F:3'-5' exonuclease activity"/>
    <property type="evidence" value="ECO:0007669"/>
    <property type="project" value="InterPro"/>
</dbReference>
<gene>
    <name evidence="5" type="ORF">OH76DRAFT_1396599</name>
</gene>
<accession>A0A371DUQ7</accession>
<name>A0A371DUQ7_9APHY</name>
<keyword evidence="2" id="KW-0378">Hydrolase</keyword>
<evidence type="ECO:0000313" key="6">
    <source>
        <dbReference type="Proteomes" id="UP000256964"/>
    </source>
</evidence>
<keyword evidence="6" id="KW-1185">Reference proteome</keyword>
<sequence>MSTPQASSSYSEMSSPPTSVSSEGMSSAETDITQPEEPPRVYDLYSYTIKSPNTQLRYIQTVEAADEAISRLNAKVLGFDLEWRPNFIRGNPENPVALVQLASEDTILLIHVALMSTFPEKLKGLLGDPDVVKAGVGIQKDCKKLFMDHRVDTRNCVDLSLLARTVDNKRWKGKYANPIGLSRLCETYEEMTLYKGKVQISNWEKPLDSRQQEYAANDSHAGLVLYNRLVAMAADVSPVPHRVWYSFDTICGLLYQPSTGIMWHAYNPYYDPGPPPPPRPPRPDDELFVGHDGSGRPFRGFRGRHNRTRPPPRPLSPTAPNFVPGAKEHSPSPSPSPGPGILPNHRYQQSFPRASEVRAAPSGFSTDIDGFPRLPRSPAPRQWQPQPRPRVFRGGMPGAGPVHSQAGRGRGRGRGYAVAAPTG</sequence>
<dbReference type="SUPFAM" id="SSF53098">
    <property type="entry name" value="Ribonuclease H-like"/>
    <property type="match status" value="1"/>
</dbReference>
<dbReference type="PANTHER" id="PTHR13620:SF104">
    <property type="entry name" value="EXONUCLEASE 3'-5' DOMAIN-CONTAINING PROTEIN 2"/>
    <property type="match status" value="1"/>
</dbReference>
<proteinExistence type="predicted"/>